<dbReference type="AlphaFoldDB" id="A0A0E9Q152"/>
<dbReference type="EMBL" id="GBXM01098098">
    <property type="protein sequence ID" value="JAH10479.1"/>
    <property type="molecule type" value="Transcribed_RNA"/>
</dbReference>
<proteinExistence type="predicted"/>
<reference evidence="1" key="2">
    <citation type="journal article" date="2015" name="Fish Shellfish Immunol.">
        <title>Early steps in the European eel (Anguilla anguilla)-Vibrio vulnificus interaction in the gills: Role of the RtxA13 toxin.</title>
        <authorList>
            <person name="Callol A."/>
            <person name="Pajuelo D."/>
            <person name="Ebbesson L."/>
            <person name="Teles M."/>
            <person name="MacKenzie S."/>
            <person name="Amaro C."/>
        </authorList>
    </citation>
    <scope>NUCLEOTIDE SEQUENCE</scope>
</reference>
<accession>A0A0E9Q152</accession>
<organism evidence="1">
    <name type="scientific">Anguilla anguilla</name>
    <name type="common">European freshwater eel</name>
    <name type="synonym">Muraena anguilla</name>
    <dbReference type="NCBI Taxonomy" id="7936"/>
    <lineage>
        <taxon>Eukaryota</taxon>
        <taxon>Metazoa</taxon>
        <taxon>Chordata</taxon>
        <taxon>Craniata</taxon>
        <taxon>Vertebrata</taxon>
        <taxon>Euteleostomi</taxon>
        <taxon>Actinopterygii</taxon>
        <taxon>Neopterygii</taxon>
        <taxon>Teleostei</taxon>
        <taxon>Anguilliformes</taxon>
        <taxon>Anguillidae</taxon>
        <taxon>Anguilla</taxon>
    </lineage>
</organism>
<reference evidence="1" key="1">
    <citation type="submission" date="2014-11" db="EMBL/GenBank/DDBJ databases">
        <authorList>
            <person name="Amaro Gonzalez C."/>
        </authorList>
    </citation>
    <scope>NUCLEOTIDE SEQUENCE</scope>
</reference>
<evidence type="ECO:0000313" key="1">
    <source>
        <dbReference type="EMBL" id="JAH10479.1"/>
    </source>
</evidence>
<protein>
    <submittedName>
        <fullName evidence="1">Uncharacterized protein</fullName>
    </submittedName>
</protein>
<name>A0A0E9Q152_ANGAN</name>
<sequence length="36" mass="4023">MNRVQISVTYHRMRGVPDRMASVFGETSSGPSVTMH</sequence>